<reference evidence="1 2" key="1">
    <citation type="submission" date="2015-06" db="EMBL/GenBank/DDBJ databases">
        <authorList>
            <person name="Xie B.-B."/>
            <person name="Rong J.-C."/>
            <person name="Qin Q.-L."/>
            <person name="Zhang Y.-Z."/>
        </authorList>
    </citation>
    <scope>NUCLEOTIDE SEQUENCE [LARGE SCALE GENOMIC DNA]</scope>
    <source>
        <strain evidence="1 2">KMM 3549</strain>
    </source>
</reference>
<evidence type="ECO:0000313" key="1">
    <source>
        <dbReference type="EMBL" id="ATC89571.1"/>
    </source>
</evidence>
<sequence>MNNEAETFILKNNLEREREVWPLLKFHILRKTHIPDNVTDMEFKSSSYLKNLYALLISLINICIALFNNNKKKVFFGAFTRVKVSKSSINDEFICQKEIGNNFLLYHCSNFESVKILDCLRHGIIFENVIVHLFFNFYKLFTKKKSNLKNFDREFLSILKNHHNLSSDKVELILRDFYIKKNIYSFLIRLLNINEVNVVSSYTKSSVISAAVELNKKVIEHQHGLLAPYHESYTYGGEQVWKSTLLPEWLVIYSSYWYRKMESSNFVVPSKIKVKSRDLIVTKEDDEIIENFCDGREYYIFTGQGLCYDEIVLFIQELLKAEPQKLVVYRPHPREYKNYSVLVDRISNSNFITINRDQLRNTSSLISGALAHISIFSSCHFDAIEILGKTYVLDVVDGNIMSKGGEDDSILFIKHPKHIKLN</sequence>
<evidence type="ECO:0000313" key="2">
    <source>
        <dbReference type="Proteomes" id="UP000217258"/>
    </source>
</evidence>
<gene>
    <name evidence="1" type="ORF">PISS_a0538</name>
</gene>
<accession>A0ABM6N040</accession>
<keyword evidence="2" id="KW-1185">Reference proteome</keyword>
<name>A0ABM6N040_9GAMM</name>
<proteinExistence type="predicted"/>
<dbReference type="Proteomes" id="UP000217258">
    <property type="component" value="Chromosome I"/>
</dbReference>
<organism evidence="1 2">
    <name type="scientific">Pseudoalteromonas issachenkonii</name>
    <dbReference type="NCBI Taxonomy" id="152297"/>
    <lineage>
        <taxon>Bacteria</taxon>
        <taxon>Pseudomonadati</taxon>
        <taxon>Pseudomonadota</taxon>
        <taxon>Gammaproteobacteria</taxon>
        <taxon>Alteromonadales</taxon>
        <taxon>Pseudoalteromonadaceae</taxon>
        <taxon>Pseudoalteromonas</taxon>
    </lineage>
</organism>
<dbReference type="RefSeq" id="WP_036955920.1">
    <property type="nucleotide sequence ID" value="NZ_CP011030.1"/>
</dbReference>
<dbReference type="EMBL" id="CP011030">
    <property type="protein sequence ID" value="ATC89571.1"/>
    <property type="molecule type" value="Genomic_DNA"/>
</dbReference>
<evidence type="ECO:0008006" key="3">
    <source>
        <dbReference type="Google" id="ProtNLM"/>
    </source>
</evidence>
<protein>
    <recommendedName>
        <fullName evidence="3">Capsular polysaccharide export protein</fullName>
    </recommendedName>
</protein>